<feature type="chain" id="PRO_5018652807" description="Tankyrase 1-binding protein C-terminal domain-containing protein" evidence="2">
    <location>
        <begin position="24"/>
        <end position="335"/>
    </location>
</feature>
<feature type="compositionally biased region" description="Polar residues" evidence="1">
    <location>
        <begin position="192"/>
        <end position="207"/>
    </location>
</feature>
<evidence type="ECO:0000313" key="3">
    <source>
        <dbReference type="Ensembl" id="ENSKMAP00000008369.1"/>
    </source>
</evidence>
<name>A0A3Q3AB81_KRYMA</name>
<dbReference type="STRING" id="37003.ENSKMAP00000008369"/>
<protein>
    <recommendedName>
        <fullName evidence="5">Tankyrase 1-binding protein C-terminal domain-containing protein</fullName>
    </recommendedName>
</protein>
<evidence type="ECO:0000313" key="4">
    <source>
        <dbReference type="Proteomes" id="UP000264800"/>
    </source>
</evidence>
<feature type="signal peptide" evidence="2">
    <location>
        <begin position="1"/>
        <end position="23"/>
    </location>
</feature>
<keyword evidence="4" id="KW-1185">Reference proteome</keyword>
<dbReference type="Ensembl" id="ENSKMAT00000008496.1">
    <property type="protein sequence ID" value="ENSKMAP00000008369.1"/>
    <property type="gene ID" value="ENSKMAG00000006293.1"/>
</dbReference>
<evidence type="ECO:0000256" key="2">
    <source>
        <dbReference type="SAM" id="SignalP"/>
    </source>
</evidence>
<feature type="region of interest" description="Disordered" evidence="1">
    <location>
        <begin position="144"/>
        <end position="262"/>
    </location>
</feature>
<reference evidence="3" key="2">
    <citation type="submission" date="2025-09" db="UniProtKB">
        <authorList>
            <consortium name="Ensembl"/>
        </authorList>
    </citation>
    <scope>IDENTIFICATION</scope>
</reference>
<reference evidence="3" key="1">
    <citation type="submission" date="2025-08" db="UniProtKB">
        <authorList>
            <consortium name="Ensembl"/>
        </authorList>
    </citation>
    <scope>IDENTIFICATION</scope>
</reference>
<evidence type="ECO:0008006" key="5">
    <source>
        <dbReference type="Google" id="ProtNLM"/>
    </source>
</evidence>
<dbReference type="OMA" id="QDPLFTC"/>
<dbReference type="InterPro" id="IPR029286">
    <property type="entry name" value="AUNIP"/>
</dbReference>
<feature type="compositionally biased region" description="Basic and acidic residues" evidence="1">
    <location>
        <begin position="88"/>
        <end position="97"/>
    </location>
</feature>
<proteinExistence type="predicted"/>
<organism evidence="3 4">
    <name type="scientific">Kryptolebias marmoratus</name>
    <name type="common">Mangrove killifish</name>
    <name type="synonym">Rivulus marmoratus</name>
    <dbReference type="NCBI Taxonomy" id="37003"/>
    <lineage>
        <taxon>Eukaryota</taxon>
        <taxon>Metazoa</taxon>
        <taxon>Chordata</taxon>
        <taxon>Craniata</taxon>
        <taxon>Vertebrata</taxon>
        <taxon>Euteleostomi</taxon>
        <taxon>Actinopterygii</taxon>
        <taxon>Neopterygii</taxon>
        <taxon>Teleostei</taxon>
        <taxon>Neoteleostei</taxon>
        <taxon>Acanthomorphata</taxon>
        <taxon>Ovalentaria</taxon>
        <taxon>Atherinomorphae</taxon>
        <taxon>Cyprinodontiformes</taxon>
        <taxon>Rivulidae</taxon>
        <taxon>Kryptolebias</taxon>
    </lineage>
</organism>
<dbReference type="AlphaFoldDB" id="A0A3Q3AB81"/>
<sequence length="335" mass="37353">MKLFKLTLFCVLVLLKVLHKMCTSELPNLDPVCPSSSSTSGGPGVKKRGRDVGLCDSGVDCDENVTETEAALPQNQGGHHLPLLNCESEDKGSEEWKPPQSKRRLTEASLLLHDSQLPLQAWSQDPLFTCSQFPKREFNLTEKKNLDNSGRSFLDSQQSEEAFESLTDVEGRVTQTPDKNHPQIEDEKENSRSISFNSPTKRPSSSHLGLLPGQKWTEPKSAPTLKRPAGGRSGAGKEARFDSTWNKLSSSPLRKPQQRHRKVEEDSWAALFTQDSEGYRVIAHRGLLPRSPLRDQSNLSTAGLRSCAYKSVDEEEEEDEMLFTQDSQGNVVIKH</sequence>
<keyword evidence="2" id="KW-0732">Signal</keyword>
<evidence type="ECO:0000256" key="1">
    <source>
        <dbReference type="SAM" id="MobiDB-lite"/>
    </source>
</evidence>
<dbReference type="GeneTree" id="ENSGT00990000203802"/>
<accession>A0A3Q3AB81</accession>
<dbReference type="Proteomes" id="UP000264800">
    <property type="component" value="Unplaced"/>
</dbReference>
<feature type="region of interest" description="Disordered" evidence="1">
    <location>
        <begin position="70"/>
        <end position="102"/>
    </location>
</feature>
<feature type="compositionally biased region" description="Polar residues" evidence="1">
    <location>
        <begin position="243"/>
        <end position="252"/>
    </location>
</feature>
<feature type="compositionally biased region" description="Polar residues" evidence="1">
    <location>
        <begin position="147"/>
        <end position="160"/>
    </location>
</feature>
<dbReference type="Pfam" id="PF15334">
    <property type="entry name" value="AIB"/>
    <property type="match status" value="1"/>
</dbReference>
<feature type="compositionally biased region" description="Basic and acidic residues" evidence="1">
    <location>
        <begin position="178"/>
        <end position="191"/>
    </location>
</feature>